<dbReference type="Proteomes" id="UP000004217">
    <property type="component" value="Unassembled WGS sequence"/>
</dbReference>
<gene>
    <name evidence="3" type="ORF">SZN_09501</name>
</gene>
<keyword evidence="4" id="KW-1185">Reference proteome</keyword>
<feature type="compositionally biased region" description="Basic residues" evidence="1">
    <location>
        <begin position="80"/>
        <end position="92"/>
    </location>
</feature>
<dbReference type="EMBL" id="AGBF01000019">
    <property type="protein sequence ID" value="EGX60147.1"/>
    <property type="molecule type" value="Genomic_DNA"/>
</dbReference>
<comment type="caution">
    <text evidence="3">The sequence shown here is derived from an EMBL/GenBank/DDBJ whole genome shotgun (WGS) entry which is preliminary data.</text>
</comment>
<evidence type="ECO:0000256" key="1">
    <source>
        <dbReference type="SAM" id="MobiDB-lite"/>
    </source>
</evidence>
<evidence type="ECO:0000313" key="4">
    <source>
        <dbReference type="Proteomes" id="UP000004217"/>
    </source>
</evidence>
<dbReference type="AlphaFoldDB" id="G2G8T2"/>
<keyword evidence="2" id="KW-1133">Transmembrane helix</keyword>
<sequence length="92" mass="9753">MSSPASAAEWLACAGIGIGTGLPLLGLMKLALDTEPTRSRRAPRRLPPLSPPAALPAYAPQSLRWHAAPPTAIETQPLRVQHHSPRHAKKAA</sequence>
<evidence type="ECO:0000256" key="2">
    <source>
        <dbReference type="SAM" id="Phobius"/>
    </source>
</evidence>
<feature type="region of interest" description="Disordered" evidence="1">
    <location>
        <begin position="68"/>
        <end position="92"/>
    </location>
</feature>
<proteinExistence type="predicted"/>
<reference evidence="3 4" key="1">
    <citation type="submission" date="2011-08" db="EMBL/GenBank/DDBJ databases">
        <authorList>
            <person name="Lin Y."/>
            <person name="Hao X."/>
            <person name="Johnstone L."/>
            <person name="Miller S.J."/>
            <person name="Wei G."/>
            <person name="Rensing C."/>
        </authorList>
    </citation>
    <scope>NUCLEOTIDE SEQUENCE [LARGE SCALE GENOMIC DNA]</scope>
    <source>
        <strain evidence="3 4">K42</strain>
    </source>
</reference>
<dbReference type="PATRIC" id="fig|700597.3.peg.1851"/>
<accession>G2G8T2</accession>
<name>G2G8T2_9ACTN</name>
<dbReference type="RefSeq" id="WP_007493686.1">
    <property type="nucleotide sequence ID" value="NZ_AGBF01000019.1"/>
</dbReference>
<protein>
    <submittedName>
        <fullName evidence="3">Uncharacterized protein</fullName>
    </submittedName>
</protein>
<evidence type="ECO:0000313" key="3">
    <source>
        <dbReference type="EMBL" id="EGX60147.1"/>
    </source>
</evidence>
<organism evidence="3 4">
    <name type="scientific">Streptomyces zinciresistens K42</name>
    <dbReference type="NCBI Taxonomy" id="700597"/>
    <lineage>
        <taxon>Bacteria</taxon>
        <taxon>Bacillati</taxon>
        <taxon>Actinomycetota</taxon>
        <taxon>Actinomycetes</taxon>
        <taxon>Kitasatosporales</taxon>
        <taxon>Streptomycetaceae</taxon>
        <taxon>Streptomyces</taxon>
    </lineage>
</organism>
<keyword evidence="2" id="KW-0472">Membrane</keyword>
<keyword evidence="2" id="KW-0812">Transmembrane</keyword>
<feature type="transmembrane region" description="Helical" evidence="2">
    <location>
        <begin position="6"/>
        <end position="32"/>
    </location>
</feature>